<dbReference type="AlphaFoldDB" id="A0A066RRQ1"/>
<gene>
    <name evidence="1" type="ORF">EA58_02660</name>
</gene>
<dbReference type="STRING" id="1654360.EA58_02660"/>
<reference evidence="1 2" key="1">
    <citation type="submission" date="2014-04" db="EMBL/GenBank/DDBJ databases">
        <title>Draft genome sequence of Photobacterium halotolerans S2753: a solonamide, ngercheumicin and holomycin producer.</title>
        <authorList>
            <person name="Machado H.R."/>
            <person name="Gram L."/>
        </authorList>
    </citation>
    <scope>NUCLEOTIDE SEQUENCE [LARGE SCALE GENOMIC DNA]</scope>
    <source>
        <strain evidence="1 2">S2753</strain>
    </source>
</reference>
<keyword evidence="2" id="KW-1185">Reference proteome</keyword>
<evidence type="ECO:0000313" key="2">
    <source>
        <dbReference type="Proteomes" id="UP000027192"/>
    </source>
</evidence>
<proteinExistence type="predicted"/>
<evidence type="ECO:0000313" key="1">
    <source>
        <dbReference type="EMBL" id="KDM93110.1"/>
    </source>
</evidence>
<protein>
    <submittedName>
        <fullName evidence="1">Uncharacterized protein</fullName>
    </submittedName>
</protein>
<sequence>MDDALALSVSGLSASPAKSKQEQTMNHFFNSAMDAESGKKGLFYIDPEQGAPRIYSLSPKENGTGLTLNWATALMKAKSSTTLTDYFTAEPGYEQCRIAYDQYGCLYLLDEKQQQAEFLYDYGIEYLRAVILSDGRTLAVLYHSETTYTHHVEFWQFEGNKLCRSCSVELDWETDDDEADNEAAHPQPLYEIHFNDLLFAGPENSLILYACREAKFTDRRRRPLQSLIRIDLDVVRGKARIRTQQLETPLDQWEPEQTSVAVDARRGLLAMPSMVIEAEDHQDAGQQNYQHAVNLIDLNRMPLVSEPQLPFQELMHRIPVRVFMQSELGRRFQPDDARQVSEFINRMSGLQISAQEDALWICWNDSAVRKIALDGQWRSPLLAVADERNPERISPSGDEKYLLQLPVCASNPQVLMASWQHLHTLHLTAEQLTALSMESPGAALETWSAVQEGKCYWDEDWSRPQHQNDAQKYQLAMLGKQKVWVSDFQSDQALGTALHRLSLKCTEIEQLCTGNYLMFAFTDGKTVWDEEKFFSTVIQLPNVSSAEWMADILNSFIGYDGSDYCFGGNYKPALAACALQLGLSDSRWLPLISRYLNAIDPDHEAFFADEGLNILASRHHHSPEWESFYRSLPYPLADHEEDFHDFEEDDENE</sequence>
<dbReference type="Proteomes" id="UP000027192">
    <property type="component" value="Unassembled WGS sequence"/>
</dbReference>
<name>A0A066RRQ1_9GAMM</name>
<comment type="caution">
    <text evidence="1">The sequence shown here is derived from an EMBL/GenBank/DDBJ whole genome shotgun (WGS) entry which is preliminary data.</text>
</comment>
<organism evidence="1 2">
    <name type="scientific">Photobacterium galatheae</name>
    <dbReference type="NCBI Taxonomy" id="1654360"/>
    <lineage>
        <taxon>Bacteria</taxon>
        <taxon>Pseudomonadati</taxon>
        <taxon>Pseudomonadota</taxon>
        <taxon>Gammaproteobacteria</taxon>
        <taxon>Vibrionales</taxon>
        <taxon>Vibrionaceae</taxon>
        <taxon>Photobacterium</taxon>
    </lineage>
</organism>
<accession>A0A066RRQ1</accession>
<dbReference type="EMBL" id="JMIB01000004">
    <property type="protein sequence ID" value="KDM93110.1"/>
    <property type="molecule type" value="Genomic_DNA"/>
</dbReference>
<dbReference type="RefSeq" id="WP_036748591.1">
    <property type="nucleotide sequence ID" value="NZ_JAGSGC010000002.1"/>
</dbReference>